<comment type="caution">
    <text evidence="2">The sequence shown here is derived from an EMBL/GenBank/DDBJ whole genome shotgun (WGS) entry which is preliminary data.</text>
</comment>
<feature type="transmembrane region" description="Helical" evidence="1">
    <location>
        <begin position="82"/>
        <end position="107"/>
    </location>
</feature>
<feature type="transmembrane region" description="Helical" evidence="1">
    <location>
        <begin position="369"/>
        <end position="386"/>
    </location>
</feature>
<keyword evidence="3" id="KW-1185">Reference proteome</keyword>
<feature type="transmembrane region" description="Helical" evidence="1">
    <location>
        <begin position="420"/>
        <end position="442"/>
    </location>
</feature>
<name>A0ABT6AT92_9BURK</name>
<organism evidence="2 3">
    <name type="scientific">Cupriavidus basilensis</name>
    <dbReference type="NCBI Taxonomy" id="68895"/>
    <lineage>
        <taxon>Bacteria</taxon>
        <taxon>Pseudomonadati</taxon>
        <taxon>Pseudomonadota</taxon>
        <taxon>Betaproteobacteria</taxon>
        <taxon>Burkholderiales</taxon>
        <taxon>Burkholderiaceae</taxon>
        <taxon>Cupriavidus</taxon>
    </lineage>
</organism>
<protein>
    <submittedName>
        <fullName evidence="2">PepSY-associated TM helix domain-containing protein</fullName>
    </submittedName>
</protein>
<dbReference type="Proteomes" id="UP001216674">
    <property type="component" value="Unassembled WGS sequence"/>
</dbReference>
<sequence length="474" mass="50925">EAGRSFLLHLKPNEAAPARLSWQIHNASADEHDTRLDRHYVAWMQADGALRVEQSQPSRLAECIDVLHRVVGLPIDTDASRWVMGLVAALYAVALVSGVIVLLPTLVKDLFALRLGRNLKRMWLDAHNVVGIVSLPFHLVMALTATVFAFHDGIYALQDKMFHGGRLAAAFGQRPGATVPVAPRDPAAMLAPAVLVAQAKALSPTFEPQALQYQQVTGPRAVVRIWGHDDTAISPRAMGGFVALDPYSGRVTTADYLPGRQGAATATLSSFFALHFATYGGTPVRWMYFLLALAGAWLFYSGNLLWIESRRKAQRRGGDAPQQRRSAYAMAAATAGVCLGCVCGISLAIVASRWLHGRVADPGSLPLRIYYMVFLASVGWAFLRGGARASGHLLWFAASATLAIPLTSLLAWLFPGAGLAAHWSAEALGVDLTALAGAACFARMARAAAWRAKHGPADSVWSARRAPEDAEAPL</sequence>
<evidence type="ECO:0000313" key="2">
    <source>
        <dbReference type="EMBL" id="MDF3835825.1"/>
    </source>
</evidence>
<accession>A0ABT6AT92</accession>
<keyword evidence="1" id="KW-0812">Transmembrane</keyword>
<dbReference type="PANTHER" id="PTHR34219">
    <property type="entry name" value="IRON-REGULATED INNER MEMBRANE PROTEIN-RELATED"/>
    <property type="match status" value="1"/>
</dbReference>
<dbReference type="RefSeq" id="WP_276266496.1">
    <property type="nucleotide sequence ID" value="NZ_JARJLM010000388.1"/>
</dbReference>
<feature type="transmembrane region" description="Helical" evidence="1">
    <location>
        <begin position="327"/>
        <end position="349"/>
    </location>
</feature>
<dbReference type="InterPro" id="IPR005625">
    <property type="entry name" value="PepSY-ass_TM"/>
</dbReference>
<keyword evidence="1" id="KW-1133">Transmembrane helix</keyword>
<feature type="transmembrane region" description="Helical" evidence="1">
    <location>
        <begin position="286"/>
        <end position="306"/>
    </location>
</feature>
<feature type="non-terminal residue" evidence="2">
    <location>
        <position position="1"/>
    </location>
</feature>
<proteinExistence type="predicted"/>
<dbReference type="PANTHER" id="PTHR34219:SF9">
    <property type="entry name" value="IRON-REGULATED INNER MEMBRANE PROTEIN"/>
    <property type="match status" value="1"/>
</dbReference>
<dbReference type="Pfam" id="PF03929">
    <property type="entry name" value="PepSY_TM"/>
    <property type="match status" value="1"/>
</dbReference>
<gene>
    <name evidence="2" type="ORF">P3W85_23150</name>
</gene>
<evidence type="ECO:0000313" key="3">
    <source>
        <dbReference type="Proteomes" id="UP001216674"/>
    </source>
</evidence>
<keyword evidence="1" id="KW-0472">Membrane</keyword>
<reference evidence="2 3" key="1">
    <citation type="submission" date="2023-03" db="EMBL/GenBank/DDBJ databases">
        <title>Draft assemblies of triclosan tolerant bacteria isolated from returned activated sludge.</title>
        <authorList>
            <person name="Van Hamelsveld S."/>
        </authorList>
    </citation>
    <scope>NUCLEOTIDE SEQUENCE [LARGE SCALE GENOMIC DNA]</scope>
    <source>
        <strain evidence="2 3">GW210010_S58</strain>
    </source>
</reference>
<evidence type="ECO:0000256" key="1">
    <source>
        <dbReference type="SAM" id="Phobius"/>
    </source>
</evidence>
<dbReference type="EMBL" id="JARJLM010000388">
    <property type="protein sequence ID" value="MDF3835825.1"/>
    <property type="molecule type" value="Genomic_DNA"/>
</dbReference>
<feature type="transmembrane region" description="Helical" evidence="1">
    <location>
        <begin position="393"/>
        <end position="414"/>
    </location>
</feature>
<feature type="transmembrane region" description="Helical" evidence="1">
    <location>
        <begin position="128"/>
        <end position="151"/>
    </location>
</feature>